<gene>
    <name evidence="2" type="ORF">SPIL2461_LOCUS12713</name>
</gene>
<keyword evidence="3" id="KW-1185">Reference proteome</keyword>
<feature type="non-terminal residue" evidence="2">
    <location>
        <position position="1"/>
    </location>
</feature>
<protein>
    <submittedName>
        <fullName evidence="2">Uncharacterized protein</fullName>
    </submittedName>
</protein>
<organism evidence="2 3">
    <name type="scientific">Symbiodinium pilosum</name>
    <name type="common">Dinoflagellate</name>
    <dbReference type="NCBI Taxonomy" id="2952"/>
    <lineage>
        <taxon>Eukaryota</taxon>
        <taxon>Sar</taxon>
        <taxon>Alveolata</taxon>
        <taxon>Dinophyceae</taxon>
        <taxon>Suessiales</taxon>
        <taxon>Symbiodiniaceae</taxon>
        <taxon>Symbiodinium</taxon>
    </lineage>
</organism>
<dbReference type="AlphaFoldDB" id="A0A812SVW8"/>
<proteinExistence type="predicted"/>
<reference evidence="2" key="1">
    <citation type="submission" date="2021-02" db="EMBL/GenBank/DDBJ databases">
        <authorList>
            <person name="Dougan E. K."/>
            <person name="Rhodes N."/>
            <person name="Thang M."/>
            <person name="Chan C."/>
        </authorList>
    </citation>
    <scope>NUCLEOTIDE SEQUENCE</scope>
</reference>
<name>A0A812SVW8_SYMPI</name>
<accession>A0A812SVW8</accession>
<evidence type="ECO:0000313" key="3">
    <source>
        <dbReference type="Proteomes" id="UP000649617"/>
    </source>
</evidence>
<sequence>KKQPGAESDEDDWRRWLPADYVSQAEAQSTVVDVSDEDEEHQIGGTNVRDAATQHYEYEGEYQGKMKIRRLPTTQEEEWLQDYENRQRDSQERVEILADLREEEATQQAYQEFEEEEMARAIQE</sequence>
<dbReference type="Proteomes" id="UP000649617">
    <property type="component" value="Unassembled WGS sequence"/>
</dbReference>
<feature type="region of interest" description="Disordered" evidence="1">
    <location>
        <begin position="30"/>
        <end position="49"/>
    </location>
</feature>
<dbReference type="EMBL" id="CAJNIZ010026621">
    <property type="protein sequence ID" value="CAE7493395.1"/>
    <property type="molecule type" value="Genomic_DNA"/>
</dbReference>
<feature type="non-terminal residue" evidence="2">
    <location>
        <position position="124"/>
    </location>
</feature>
<comment type="caution">
    <text evidence="2">The sequence shown here is derived from an EMBL/GenBank/DDBJ whole genome shotgun (WGS) entry which is preliminary data.</text>
</comment>
<evidence type="ECO:0000313" key="2">
    <source>
        <dbReference type="EMBL" id="CAE7493395.1"/>
    </source>
</evidence>
<evidence type="ECO:0000256" key="1">
    <source>
        <dbReference type="SAM" id="MobiDB-lite"/>
    </source>
</evidence>